<name>A0A0Q3VHM2_9BACI</name>
<dbReference type="Proteomes" id="UP000050996">
    <property type="component" value="Unassembled WGS sequence"/>
</dbReference>
<dbReference type="PROSITE" id="PS51482">
    <property type="entry name" value="DEGV"/>
    <property type="match status" value="1"/>
</dbReference>
<dbReference type="PATRIC" id="fig|1637975.4.peg.3407"/>
<dbReference type="PANTHER" id="PTHR33434">
    <property type="entry name" value="DEGV DOMAIN-CONTAINING PROTEIN DR_1986-RELATED"/>
    <property type="match status" value="1"/>
</dbReference>
<dbReference type="InterPro" id="IPR050270">
    <property type="entry name" value="DegV_domain_contain"/>
</dbReference>
<reference evidence="2 3" key="1">
    <citation type="submission" date="2015-09" db="EMBL/GenBank/DDBJ databases">
        <title>Genome sequencing project for genomic taxonomy and phylogenomics of Bacillus-like bacteria.</title>
        <authorList>
            <person name="Liu B."/>
            <person name="Wang J."/>
            <person name="Zhu Y."/>
            <person name="Liu G."/>
            <person name="Chen Q."/>
            <person name="Chen Z."/>
            <person name="Lan J."/>
            <person name="Che J."/>
            <person name="Ge C."/>
            <person name="Shi H."/>
            <person name="Pan Z."/>
            <person name="Liu X."/>
        </authorList>
    </citation>
    <scope>NUCLEOTIDE SEQUENCE [LARGE SCALE GENOMIC DNA]</scope>
    <source>
        <strain evidence="2 3">FJAT-18043</strain>
    </source>
</reference>
<dbReference type="EMBL" id="LJIX01000006">
    <property type="protein sequence ID" value="KQL20170.1"/>
    <property type="molecule type" value="Genomic_DNA"/>
</dbReference>
<gene>
    <name evidence="2" type="ORF">AN957_17390</name>
</gene>
<dbReference type="InterPro" id="IPR043168">
    <property type="entry name" value="DegV_C"/>
</dbReference>
<evidence type="ECO:0000313" key="2">
    <source>
        <dbReference type="EMBL" id="KQL20170.1"/>
    </source>
</evidence>
<organism evidence="2 3">
    <name type="scientific">Cytobacillus solani</name>
    <dbReference type="NCBI Taxonomy" id="1637975"/>
    <lineage>
        <taxon>Bacteria</taxon>
        <taxon>Bacillati</taxon>
        <taxon>Bacillota</taxon>
        <taxon>Bacilli</taxon>
        <taxon>Bacillales</taxon>
        <taxon>Bacillaceae</taxon>
        <taxon>Cytobacillus</taxon>
    </lineage>
</organism>
<keyword evidence="1" id="KW-0446">Lipid-binding</keyword>
<dbReference type="GO" id="GO:0008289">
    <property type="term" value="F:lipid binding"/>
    <property type="evidence" value="ECO:0007669"/>
    <property type="project" value="UniProtKB-KW"/>
</dbReference>
<proteinExistence type="predicted"/>
<protein>
    <submittedName>
        <fullName evidence="2">Fatty acid-binding protein DegV</fullName>
    </submittedName>
</protein>
<dbReference type="Gene3D" id="3.40.50.10170">
    <property type="match status" value="1"/>
</dbReference>
<evidence type="ECO:0000256" key="1">
    <source>
        <dbReference type="ARBA" id="ARBA00023121"/>
    </source>
</evidence>
<dbReference type="NCBIfam" id="TIGR00762">
    <property type="entry name" value="DegV"/>
    <property type="match status" value="1"/>
</dbReference>
<dbReference type="RefSeq" id="WP_053476708.1">
    <property type="nucleotide sequence ID" value="NZ_CP041305.1"/>
</dbReference>
<keyword evidence="3" id="KW-1185">Reference proteome</keyword>
<dbReference type="InterPro" id="IPR003797">
    <property type="entry name" value="DegV"/>
</dbReference>
<dbReference type="PANTHER" id="PTHR33434:SF2">
    <property type="entry name" value="FATTY ACID-BINDING PROTEIN TM_1468"/>
    <property type="match status" value="1"/>
</dbReference>
<sequence>MTKIAWVIDSTAFIDEELINHPHVYPIPITILLDEKEYTEGVDITPTELYEKLKTLKTPPKTSQPSIGAFQELYERLKEKYELVIAVLLSSKLSGTVSSSEQAAQLVDIPVLTIDSKILTYPLTRILKKGVELANSGFEPDEIKRKLEELSDTSETYVLIGSLEQLHRSGRMSGVQFFLGSMLNVKPIISIEGGTLHVKEKARSERKAKDKIIQLLRIAHEKKPLKEAYILYGLHEEEALNWKEELIKEFPEIEFGHYPIGAAIGVHAGENTLGINWFNGLD</sequence>
<dbReference type="SUPFAM" id="SSF82549">
    <property type="entry name" value="DAK1/DegV-like"/>
    <property type="match status" value="1"/>
</dbReference>
<dbReference type="STRING" id="1637975.AN957_17390"/>
<evidence type="ECO:0000313" key="3">
    <source>
        <dbReference type="Proteomes" id="UP000050996"/>
    </source>
</evidence>
<dbReference type="AlphaFoldDB" id="A0A0Q3VHM2"/>
<accession>A0A0Q3VHM2</accession>
<dbReference type="Pfam" id="PF02645">
    <property type="entry name" value="DegV"/>
    <property type="match status" value="1"/>
</dbReference>
<comment type="caution">
    <text evidence="2">The sequence shown here is derived from an EMBL/GenBank/DDBJ whole genome shotgun (WGS) entry which is preliminary data.</text>
</comment>
<dbReference type="Gene3D" id="3.30.1180.10">
    <property type="match status" value="1"/>
</dbReference>